<gene>
    <name evidence="2" type="ORF">H8744_07030</name>
</gene>
<proteinExistence type="predicted"/>
<dbReference type="RefSeq" id="WP_262434173.1">
    <property type="nucleotide sequence ID" value="NZ_JACRTF010000001.1"/>
</dbReference>
<accession>A0A926IPR0</accession>
<dbReference type="Proteomes" id="UP000651085">
    <property type="component" value="Unassembled WGS sequence"/>
</dbReference>
<keyword evidence="3" id="KW-1185">Reference proteome</keyword>
<dbReference type="Pfam" id="PF14322">
    <property type="entry name" value="SusD-like_3"/>
    <property type="match status" value="1"/>
</dbReference>
<name>A0A926IPR0_9BACT</name>
<dbReference type="EMBL" id="JACRTF010000001">
    <property type="protein sequence ID" value="MBC8593011.1"/>
    <property type="molecule type" value="Genomic_DNA"/>
</dbReference>
<feature type="domain" description="SusD-like N-terminal" evidence="1">
    <location>
        <begin position="23"/>
        <end position="250"/>
    </location>
</feature>
<dbReference type="AlphaFoldDB" id="A0A926IPR0"/>
<sequence length="573" mass="63900">MKLRYIYMTAIAGLSLSLASCEDFLEKETDNRIELVNSKQIVQLLTTGYFTGNYGPICETSSDNVMDNNSPHVDALGDGKKTVYYNLTSYNRMYDELFAFEPVRSSTSTDSPSAVWEGCYNAIATANHALEAIDKLRNEGKVDAALNGAEGEALLIRAYNHFLLVNIFSQAYRNPTLSKNDIGIPYVTKPETEVLVHYDRGNVADVYAKIREDLEKGLKLVTDDIYADGQARKFHFNEKAAHAFAARFYLYIREYDNVIKHANIVLGETEESALACLPDWEPFAKCTTGSDFANAWLNPESPNNLLLVSTYSTAWRGMASSVRYACNGDIAKATLYSFSPTCSLAPAPWLSNSGLFINGKQDWGLLSGKGVEMFEYTDKVAGIGYPHIVRREFTSAETLLCRAEAKILKKNPDFEGAVADLRAYDKNHQILPTPGVEKYFNRDGELSSELIKTYYTKEKNPLVVLDYNTSLMDPEFVISEEAKPYFDCMMDFRRIETIGDGTRFFDVKRLGLEYSHIIGKSATVETLTWNDPRRAIEIPQEVQAAGVESSYAKVPAATAPAASKVSKSEVKSN</sequence>
<reference evidence="2" key="1">
    <citation type="submission" date="2020-08" db="EMBL/GenBank/DDBJ databases">
        <title>Genome public.</title>
        <authorList>
            <person name="Liu C."/>
            <person name="Sun Q."/>
        </authorList>
    </citation>
    <scope>NUCLEOTIDE SEQUENCE</scope>
    <source>
        <strain evidence="2">N12</strain>
    </source>
</reference>
<dbReference type="InterPro" id="IPR033985">
    <property type="entry name" value="SusD-like_N"/>
</dbReference>
<organism evidence="2 3">
    <name type="scientific">Jilunia laotingensis</name>
    <dbReference type="NCBI Taxonomy" id="2763675"/>
    <lineage>
        <taxon>Bacteria</taxon>
        <taxon>Pseudomonadati</taxon>
        <taxon>Bacteroidota</taxon>
        <taxon>Bacteroidia</taxon>
        <taxon>Bacteroidales</taxon>
        <taxon>Bacteroidaceae</taxon>
        <taxon>Jilunia</taxon>
    </lineage>
</organism>
<dbReference type="InterPro" id="IPR011990">
    <property type="entry name" value="TPR-like_helical_dom_sf"/>
</dbReference>
<comment type="caution">
    <text evidence="2">The sequence shown here is derived from an EMBL/GenBank/DDBJ whole genome shotgun (WGS) entry which is preliminary data.</text>
</comment>
<dbReference type="Gene3D" id="1.25.40.390">
    <property type="match status" value="1"/>
</dbReference>
<protein>
    <submittedName>
        <fullName evidence="2">RagB/SusD family nutrient uptake outer membrane protein</fullName>
    </submittedName>
</protein>
<evidence type="ECO:0000313" key="2">
    <source>
        <dbReference type="EMBL" id="MBC8593011.1"/>
    </source>
</evidence>
<dbReference type="PROSITE" id="PS51257">
    <property type="entry name" value="PROKAR_LIPOPROTEIN"/>
    <property type="match status" value="1"/>
</dbReference>
<dbReference type="SUPFAM" id="SSF48452">
    <property type="entry name" value="TPR-like"/>
    <property type="match status" value="1"/>
</dbReference>
<evidence type="ECO:0000313" key="3">
    <source>
        <dbReference type="Proteomes" id="UP000651085"/>
    </source>
</evidence>
<evidence type="ECO:0000259" key="1">
    <source>
        <dbReference type="Pfam" id="PF14322"/>
    </source>
</evidence>